<accession>A0ABV8D408</accession>
<dbReference type="EMBL" id="JBHSAC010000081">
    <property type="protein sequence ID" value="MFC3932932.1"/>
    <property type="molecule type" value="Genomic_DNA"/>
</dbReference>
<keyword evidence="9" id="KW-1185">Reference proteome</keyword>
<dbReference type="PROSITE" id="PS51898">
    <property type="entry name" value="TYR_RECOMBINASE"/>
    <property type="match status" value="1"/>
</dbReference>
<dbReference type="InterPro" id="IPR020876">
    <property type="entry name" value="Tyrosine_recombinase_XerD-like"/>
</dbReference>
<dbReference type="RefSeq" id="WP_380432688.1">
    <property type="nucleotide sequence ID" value="NZ_JBHSAC010000081.1"/>
</dbReference>
<evidence type="ECO:0000259" key="6">
    <source>
        <dbReference type="PROSITE" id="PS51898"/>
    </source>
</evidence>
<keyword evidence="3 5" id="KW-0238">DNA-binding</keyword>
<dbReference type="SUPFAM" id="SSF56349">
    <property type="entry name" value="DNA breaking-rejoining enzymes"/>
    <property type="match status" value="1"/>
</dbReference>
<evidence type="ECO:0000256" key="2">
    <source>
        <dbReference type="ARBA" id="ARBA00022908"/>
    </source>
</evidence>
<sequence length="249" mass="29106">MSYLSEKITPFITSKRLSENSQKSYHYDLRQFCQLVEEQISDSKLRLYENFLSDLKLSARKRKISTVNQFLLYLYDQGKISAYYHLKNREKLRPKSRSQQRLDLSNLYQATDSTGKWIALLILELGLSPSEIAAIKVEEVDQNFDVLTIKKSGQVRILPFSDILKPLFENLESQTYLFDNRGNPYSRQWFFNQLNAFLQAEDFSDLTAQKLREQFIINQVAQGTDLLDLAKKLGLKTPLTLEPYYKNGY</sequence>
<dbReference type="InterPro" id="IPR011010">
    <property type="entry name" value="DNA_brk_join_enz"/>
</dbReference>
<evidence type="ECO:0000259" key="7">
    <source>
        <dbReference type="PROSITE" id="PS51900"/>
    </source>
</evidence>
<dbReference type="InterPro" id="IPR013762">
    <property type="entry name" value="Integrase-like_cat_sf"/>
</dbReference>
<dbReference type="Gene3D" id="1.10.150.130">
    <property type="match status" value="1"/>
</dbReference>
<dbReference type="HAMAP" id="MF_01817">
    <property type="entry name" value="Recomb_XerD_like"/>
    <property type="match status" value="1"/>
</dbReference>
<comment type="caution">
    <text evidence="8">The sequence shown here is derived from an EMBL/GenBank/DDBJ whole genome shotgun (WGS) entry which is preliminary data.</text>
</comment>
<dbReference type="Pfam" id="PF02899">
    <property type="entry name" value="Phage_int_SAM_1"/>
    <property type="match status" value="1"/>
</dbReference>
<keyword evidence="4 5" id="KW-0233">DNA recombination</keyword>
<dbReference type="Pfam" id="PF00589">
    <property type="entry name" value="Phage_integrase"/>
    <property type="match status" value="1"/>
</dbReference>
<feature type="domain" description="Core-binding (CB)" evidence="7">
    <location>
        <begin position="1"/>
        <end position="75"/>
    </location>
</feature>
<reference evidence="9" key="1">
    <citation type="journal article" date="2019" name="Int. J. Syst. Evol. Microbiol.">
        <title>The Global Catalogue of Microorganisms (GCM) 10K type strain sequencing project: providing services to taxonomists for standard genome sequencing and annotation.</title>
        <authorList>
            <consortium name="The Broad Institute Genomics Platform"/>
            <consortium name="The Broad Institute Genome Sequencing Center for Infectious Disease"/>
            <person name="Wu L."/>
            <person name="Ma J."/>
        </authorList>
    </citation>
    <scope>NUCLEOTIDE SEQUENCE [LARGE SCALE GENOMIC DNA]</scope>
    <source>
        <strain evidence="9">CCUG 58728</strain>
    </source>
</reference>
<organism evidence="8 9">
    <name type="scientific">Streptococcus dentapri</name>
    <dbReference type="NCBI Taxonomy" id="573564"/>
    <lineage>
        <taxon>Bacteria</taxon>
        <taxon>Bacillati</taxon>
        <taxon>Bacillota</taxon>
        <taxon>Bacilli</taxon>
        <taxon>Lactobacillales</taxon>
        <taxon>Streptococcaceae</taxon>
        <taxon>Streptococcus</taxon>
    </lineage>
</organism>
<feature type="domain" description="Tyr recombinase" evidence="6">
    <location>
        <begin position="92"/>
        <end position="249"/>
    </location>
</feature>
<gene>
    <name evidence="8" type="primary">xerD</name>
    <name evidence="8" type="ORF">ACFOSE_09250</name>
</gene>
<dbReference type="InterPro" id="IPR010998">
    <property type="entry name" value="Integrase_recombinase_N"/>
</dbReference>
<evidence type="ECO:0000313" key="8">
    <source>
        <dbReference type="EMBL" id="MFC3932932.1"/>
    </source>
</evidence>
<feature type="active site" description="O-(3'-phospho-DNA)-tyrosine intermediate" evidence="5">
    <location>
        <position position="244"/>
    </location>
</feature>
<name>A0ABV8D408_9STRE</name>
<comment type="similarity">
    <text evidence="5">Belongs to the 'phage' integrase family. XerD-like subfamily.</text>
</comment>
<protein>
    <recommendedName>
        <fullName evidence="5">Tyrosine recombinase XerD-like</fullName>
    </recommendedName>
</protein>
<dbReference type="InterPro" id="IPR002104">
    <property type="entry name" value="Integrase_catalytic"/>
</dbReference>
<keyword evidence="1 5" id="KW-0963">Cytoplasm</keyword>
<comment type="subcellular location">
    <subcellularLocation>
        <location evidence="5">Cytoplasm</location>
    </subcellularLocation>
</comment>
<keyword evidence="2 5" id="KW-0229">DNA integration</keyword>
<dbReference type="InterPro" id="IPR044068">
    <property type="entry name" value="CB"/>
</dbReference>
<proteinExistence type="inferred from homology"/>
<evidence type="ECO:0000256" key="3">
    <source>
        <dbReference type="ARBA" id="ARBA00023125"/>
    </source>
</evidence>
<dbReference type="NCBIfam" id="NF002685">
    <property type="entry name" value="PRK02436.1"/>
    <property type="match status" value="1"/>
</dbReference>
<dbReference type="CDD" id="cd01190">
    <property type="entry name" value="INT_StrepXerD_C_like"/>
    <property type="match status" value="1"/>
</dbReference>
<evidence type="ECO:0000256" key="4">
    <source>
        <dbReference type="ARBA" id="ARBA00023172"/>
    </source>
</evidence>
<evidence type="ECO:0000256" key="1">
    <source>
        <dbReference type="ARBA" id="ARBA00022490"/>
    </source>
</evidence>
<dbReference type="Gene3D" id="1.10.443.10">
    <property type="entry name" value="Intergrase catalytic core"/>
    <property type="match status" value="1"/>
</dbReference>
<evidence type="ECO:0000256" key="5">
    <source>
        <dbReference type="HAMAP-Rule" id="MF_01817"/>
    </source>
</evidence>
<comment type="function">
    <text evidence="5">Putative tyrosine recombinase. Not involved in the cutting and rejoining of the recombining DNA molecules on dif(SL) site.</text>
</comment>
<evidence type="ECO:0000313" key="9">
    <source>
        <dbReference type="Proteomes" id="UP001595901"/>
    </source>
</evidence>
<dbReference type="PROSITE" id="PS51900">
    <property type="entry name" value="CB"/>
    <property type="match status" value="1"/>
</dbReference>
<dbReference type="InterPro" id="IPR004107">
    <property type="entry name" value="Integrase_SAM-like_N"/>
</dbReference>
<dbReference type="Proteomes" id="UP001595901">
    <property type="component" value="Unassembled WGS sequence"/>
</dbReference>